<proteinExistence type="predicted"/>
<evidence type="ECO:0000256" key="1">
    <source>
        <dbReference type="SAM" id="MobiDB-lite"/>
    </source>
</evidence>
<gene>
    <name evidence="2" type="ORF">GOP47_0026086</name>
</gene>
<organism evidence="2 3">
    <name type="scientific">Adiantum capillus-veneris</name>
    <name type="common">Maidenhair fern</name>
    <dbReference type="NCBI Taxonomy" id="13818"/>
    <lineage>
        <taxon>Eukaryota</taxon>
        <taxon>Viridiplantae</taxon>
        <taxon>Streptophyta</taxon>
        <taxon>Embryophyta</taxon>
        <taxon>Tracheophyta</taxon>
        <taxon>Polypodiopsida</taxon>
        <taxon>Polypodiidae</taxon>
        <taxon>Polypodiales</taxon>
        <taxon>Pteridineae</taxon>
        <taxon>Pteridaceae</taxon>
        <taxon>Vittarioideae</taxon>
        <taxon>Adiantum</taxon>
    </lineage>
</organism>
<feature type="region of interest" description="Disordered" evidence="1">
    <location>
        <begin position="87"/>
        <end position="106"/>
    </location>
</feature>
<sequence>MAAPQHLLLSPFSCKAQACPDRLSQAHPLFDVIGLACPLVAPTLPPASPVQLQRFSPSSPILPTFALLFFMQATTWPLLHANSPCPYGNPPPPSTDGATYQFTRTS</sequence>
<accession>A0A9D4Z459</accession>
<name>A0A9D4Z459_ADICA</name>
<dbReference type="Proteomes" id="UP000886520">
    <property type="component" value="Chromosome 25"/>
</dbReference>
<dbReference type="AlphaFoldDB" id="A0A9D4Z459"/>
<evidence type="ECO:0000313" key="2">
    <source>
        <dbReference type="EMBL" id="KAI5059767.1"/>
    </source>
</evidence>
<evidence type="ECO:0000313" key="3">
    <source>
        <dbReference type="Proteomes" id="UP000886520"/>
    </source>
</evidence>
<comment type="caution">
    <text evidence="2">The sequence shown here is derived from an EMBL/GenBank/DDBJ whole genome shotgun (WGS) entry which is preliminary data.</text>
</comment>
<feature type="compositionally biased region" description="Polar residues" evidence="1">
    <location>
        <begin position="96"/>
        <end position="106"/>
    </location>
</feature>
<reference evidence="2" key="1">
    <citation type="submission" date="2021-01" db="EMBL/GenBank/DDBJ databases">
        <title>Adiantum capillus-veneris genome.</title>
        <authorList>
            <person name="Fang Y."/>
            <person name="Liao Q."/>
        </authorList>
    </citation>
    <scope>NUCLEOTIDE SEQUENCE</scope>
    <source>
        <strain evidence="2">H3</strain>
        <tissue evidence="2">Leaf</tissue>
    </source>
</reference>
<keyword evidence="3" id="KW-1185">Reference proteome</keyword>
<dbReference type="EMBL" id="JABFUD020000025">
    <property type="protein sequence ID" value="KAI5059767.1"/>
    <property type="molecule type" value="Genomic_DNA"/>
</dbReference>
<protein>
    <submittedName>
        <fullName evidence="2">Uncharacterized protein</fullName>
    </submittedName>
</protein>